<evidence type="ECO:0000313" key="7">
    <source>
        <dbReference type="Proteomes" id="UP001652640"/>
    </source>
</evidence>
<dbReference type="SUPFAM" id="SSF47266">
    <property type="entry name" value="4-helical cytokines"/>
    <property type="match status" value="1"/>
</dbReference>
<dbReference type="InterPro" id="IPR018116">
    <property type="entry name" value="Somatotropin_CS"/>
</dbReference>
<dbReference type="CDD" id="cd10288">
    <property type="entry name" value="prolactin_like"/>
    <property type="match status" value="1"/>
</dbReference>
<evidence type="ECO:0000256" key="3">
    <source>
        <dbReference type="ARBA" id="ARBA00022525"/>
    </source>
</evidence>
<dbReference type="RefSeq" id="XP_070312309.1">
    <property type="nucleotide sequence ID" value="XM_070456208.1"/>
</dbReference>
<dbReference type="PANTHER" id="PTHR11417">
    <property type="entry name" value="SOMATOTROPIN,PROLACTIN"/>
    <property type="match status" value="1"/>
</dbReference>
<dbReference type="Pfam" id="PF00103">
    <property type="entry name" value="Hormone_1"/>
    <property type="match status" value="1"/>
</dbReference>
<reference evidence="8" key="2">
    <citation type="submission" date="2025-08" db="UniProtKB">
        <authorList>
            <consortium name="RefSeq"/>
        </authorList>
    </citation>
    <scope>IDENTIFICATION</scope>
    <source>
        <tissue evidence="8">Tongue muscle</tissue>
    </source>
</reference>
<dbReference type="Gene3D" id="1.20.1250.10">
    <property type="match status" value="1"/>
</dbReference>
<keyword evidence="7" id="KW-1185">Reference proteome</keyword>
<comment type="similarity">
    <text evidence="2 6">Belongs to the somatotropin/prolactin family.</text>
</comment>
<proteinExistence type="inferred from homology"/>
<evidence type="ECO:0000313" key="8">
    <source>
        <dbReference type="RefSeq" id="XP_070312309.1"/>
    </source>
</evidence>
<evidence type="ECO:0000256" key="1">
    <source>
        <dbReference type="ARBA" id="ARBA00004613"/>
    </source>
</evidence>
<evidence type="ECO:0000256" key="2">
    <source>
        <dbReference type="ARBA" id="ARBA00008474"/>
    </source>
</evidence>
<evidence type="ECO:0000256" key="4">
    <source>
        <dbReference type="ARBA" id="ARBA00022702"/>
    </source>
</evidence>
<accession>A0ABM4H9Q9</accession>
<dbReference type="PROSITE" id="PS00338">
    <property type="entry name" value="SOMATOTROPIN_2"/>
    <property type="match status" value="1"/>
</dbReference>
<keyword evidence="4 6" id="KW-0372">Hormone</keyword>
<keyword evidence="5" id="KW-1015">Disulfide bond</keyword>
<comment type="subcellular location">
    <subcellularLocation>
        <location evidence="1 6">Secreted</location>
    </subcellularLocation>
</comment>
<sequence length="295" mass="34540">MEKEIALLHRELNPTFMASWLSLRSIRCSRFPPSHPIWLFPQHQQESPPWDHSAIPMSPAPSFRGHQWTYNPVRGTCLFLLLVMSNLLLCQGYSCPGLCPDGDELCRTALRDLFTRATILSNDMYNHSVNMFNEFDLRYAQGKPYHINASNNCHTNPLHLPETKEHAQLMNNKGLITWILMLLYSWGKPLYELVTELRSAEEVSQAILSSARENVRKVKELQALIERQFSQLIFTAKRKMIYARIYWFGLRSLKSSNEERRHSAFFNLFHCLRRDSRTLDIYTKLLACRQIYNKC</sequence>
<keyword evidence="3" id="KW-0964">Secreted</keyword>
<name>A0ABM4H9Q9_ODOVR</name>
<reference evidence="7" key="1">
    <citation type="journal article" date="2022" name="J. Hered.">
        <title>A De Novo Chromosome-Level Genome Assembly of the White-Tailed Deer, Odocoileus Virginianus.</title>
        <authorList>
            <person name="London E.W."/>
            <person name="Roca A.L."/>
            <person name="Novakofski J.E."/>
            <person name="Mateus-Pinilla N.E."/>
        </authorList>
    </citation>
    <scope>NUCLEOTIDE SEQUENCE [LARGE SCALE GENOMIC DNA]</scope>
</reference>
<dbReference type="InterPro" id="IPR001400">
    <property type="entry name" value="Somatotropin/Prolactin"/>
</dbReference>
<evidence type="ECO:0000256" key="5">
    <source>
        <dbReference type="ARBA" id="ARBA00023157"/>
    </source>
</evidence>
<dbReference type="PROSITE" id="PS00266">
    <property type="entry name" value="SOMATOTROPIN_1"/>
    <property type="match status" value="1"/>
</dbReference>
<dbReference type="PRINTS" id="PR00836">
    <property type="entry name" value="SOMATOTROPIN"/>
</dbReference>
<organism evidence="7 8">
    <name type="scientific">Odocoileus virginianus</name>
    <name type="common">White-tailed deer</name>
    <dbReference type="NCBI Taxonomy" id="9874"/>
    <lineage>
        <taxon>Eukaryota</taxon>
        <taxon>Metazoa</taxon>
        <taxon>Chordata</taxon>
        <taxon>Craniata</taxon>
        <taxon>Vertebrata</taxon>
        <taxon>Euteleostomi</taxon>
        <taxon>Mammalia</taxon>
        <taxon>Eutheria</taxon>
        <taxon>Laurasiatheria</taxon>
        <taxon>Artiodactyla</taxon>
        <taxon>Ruminantia</taxon>
        <taxon>Pecora</taxon>
        <taxon>Cervidae</taxon>
        <taxon>Odocoileinae</taxon>
        <taxon>Odocoileus</taxon>
    </lineage>
</organism>
<protein>
    <submittedName>
        <fullName evidence="8">Placental prolactin-related protein 4-like</fullName>
    </submittedName>
</protein>
<dbReference type="Proteomes" id="UP001652640">
    <property type="component" value="Chromosome 27"/>
</dbReference>
<dbReference type="GeneID" id="110122999"/>
<gene>
    <name evidence="8" type="primary">LOC110122999</name>
</gene>
<dbReference type="PANTHER" id="PTHR11417:SF5">
    <property type="entry name" value="PROLACTIN"/>
    <property type="match status" value="1"/>
</dbReference>
<evidence type="ECO:0000256" key="6">
    <source>
        <dbReference type="RuleBase" id="RU003618"/>
    </source>
</evidence>
<dbReference type="InterPro" id="IPR009079">
    <property type="entry name" value="4_helix_cytokine-like_core"/>
</dbReference>